<evidence type="ECO:0000313" key="3">
    <source>
        <dbReference type="EnsemblPlants" id="Kaladp1262s0002.1.v1.1"/>
    </source>
</evidence>
<sequence>MALGRRCKDPRDKNGAAESGEMIGFGAVRATRGLGRKRVGISKEEVEESESCSGSELEFNTPPLKRQCSEKFELLESDMSPIEALPQELLIRVLCGVEHADLKRLVLVSKSVMEAALVAKRTHFAYSTPTKVRAFRNAVDMDESDSNEIEAPNAPRRPRIRWRRISLKSKEDLAVSLFQSDDDYQAERWPRRGLNFMDACI</sequence>
<keyword evidence="4" id="KW-1185">Reference proteome</keyword>
<dbReference type="OMA" id="HFAYNTP"/>
<proteinExistence type="predicted"/>
<dbReference type="InterPro" id="IPR001810">
    <property type="entry name" value="F-box_dom"/>
</dbReference>
<dbReference type="PANTHER" id="PTHR34049:SF1">
    <property type="entry name" value="F-BOX PROTEIN SKIP27"/>
    <property type="match status" value="1"/>
</dbReference>
<feature type="domain" description="F-box" evidence="2">
    <location>
        <begin position="79"/>
        <end position="122"/>
    </location>
</feature>
<name>A0A7N0VLQ7_KALFE</name>
<reference evidence="3" key="1">
    <citation type="submission" date="2021-01" db="UniProtKB">
        <authorList>
            <consortium name="EnsemblPlants"/>
        </authorList>
    </citation>
    <scope>IDENTIFICATION</scope>
</reference>
<dbReference type="AlphaFoldDB" id="A0A7N0VLQ7"/>
<dbReference type="InterPro" id="IPR036047">
    <property type="entry name" value="F-box-like_dom_sf"/>
</dbReference>
<dbReference type="EnsemblPlants" id="Kaladp1262s0002.1.v1.1">
    <property type="protein sequence ID" value="Kaladp1262s0002.1.v1.1"/>
    <property type="gene ID" value="Kaladp1262s0002.v1.1"/>
</dbReference>
<evidence type="ECO:0000313" key="4">
    <source>
        <dbReference type="Proteomes" id="UP000594263"/>
    </source>
</evidence>
<protein>
    <recommendedName>
        <fullName evidence="2">F-box domain-containing protein</fullName>
    </recommendedName>
</protein>
<evidence type="ECO:0000259" key="2">
    <source>
        <dbReference type="PROSITE" id="PS50181"/>
    </source>
</evidence>
<organism evidence="3 4">
    <name type="scientific">Kalanchoe fedtschenkoi</name>
    <name type="common">Lavender scallops</name>
    <name type="synonym">South American air plant</name>
    <dbReference type="NCBI Taxonomy" id="63787"/>
    <lineage>
        <taxon>Eukaryota</taxon>
        <taxon>Viridiplantae</taxon>
        <taxon>Streptophyta</taxon>
        <taxon>Embryophyta</taxon>
        <taxon>Tracheophyta</taxon>
        <taxon>Spermatophyta</taxon>
        <taxon>Magnoliopsida</taxon>
        <taxon>eudicotyledons</taxon>
        <taxon>Gunneridae</taxon>
        <taxon>Pentapetalae</taxon>
        <taxon>Saxifragales</taxon>
        <taxon>Crassulaceae</taxon>
        <taxon>Kalanchoe</taxon>
    </lineage>
</organism>
<dbReference type="SUPFAM" id="SSF81383">
    <property type="entry name" value="F-box domain"/>
    <property type="match status" value="1"/>
</dbReference>
<dbReference type="PANTHER" id="PTHR34049">
    <property type="entry name" value="F-BOX PROTEIN SKIP27"/>
    <property type="match status" value="1"/>
</dbReference>
<dbReference type="PROSITE" id="PS50181">
    <property type="entry name" value="FBOX"/>
    <property type="match status" value="1"/>
</dbReference>
<dbReference type="InterPro" id="IPR045286">
    <property type="entry name" value="FBS1-like"/>
</dbReference>
<accession>A0A7N0VLQ7</accession>
<feature type="region of interest" description="Disordered" evidence="1">
    <location>
        <begin position="1"/>
        <end position="20"/>
    </location>
</feature>
<evidence type="ECO:0000256" key="1">
    <source>
        <dbReference type="SAM" id="MobiDB-lite"/>
    </source>
</evidence>
<dbReference type="Proteomes" id="UP000594263">
    <property type="component" value="Unplaced"/>
</dbReference>
<dbReference type="Gramene" id="Kaladp1262s0002.1.v1.1">
    <property type="protein sequence ID" value="Kaladp1262s0002.1.v1.1"/>
    <property type="gene ID" value="Kaladp1262s0002.v1.1"/>
</dbReference>
<feature type="compositionally biased region" description="Basic and acidic residues" evidence="1">
    <location>
        <begin position="1"/>
        <end position="15"/>
    </location>
</feature>